<feature type="transmembrane region" description="Helical" evidence="1">
    <location>
        <begin position="31"/>
        <end position="51"/>
    </location>
</feature>
<protein>
    <submittedName>
        <fullName evidence="2">Uncharacterized protein</fullName>
    </submittedName>
</protein>
<organism evidence="2 3">
    <name type="scientific">Mycobacterium shimoidei</name>
    <dbReference type="NCBI Taxonomy" id="29313"/>
    <lineage>
        <taxon>Bacteria</taxon>
        <taxon>Bacillati</taxon>
        <taxon>Actinomycetota</taxon>
        <taxon>Actinomycetes</taxon>
        <taxon>Mycobacteriales</taxon>
        <taxon>Mycobacteriaceae</taxon>
        <taxon>Mycobacterium</taxon>
    </lineage>
</organism>
<evidence type="ECO:0000313" key="2">
    <source>
        <dbReference type="EMBL" id="SRX96223.1"/>
    </source>
</evidence>
<dbReference type="AlphaFoldDB" id="A0A375Z503"/>
<gene>
    <name evidence="2" type="ORF">MSP7336_04499</name>
</gene>
<dbReference type="EMBL" id="UEGW01000001">
    <property type="protein sequence ID" value="SRX96223.1"/>
    <property type="molecule type" value="Genomic_DNA"/>
</dbReference>
<proteinExistence type="predicted"/>
<sequence length="129" mass="13669">MNRLRIASLFVAVLAGDYAVLMLINGQLIEFGISAGICAGSLIAAGLIVYAGKRRRKAMARGRAAVWERRDRQAANADQQCQLCGDACEKACESPSFVDRQHARLCAACAGSQMSAPAAESLINRVSPG</sequence>
<dbReference type="STRING" id="29313.BHQ16_20460"/>
<accession>A0A375Z503</accession>
<reference evidence="2 3" key="1">
    <citation type="submission" date="2018-05" db="EMBL/GenBank/DDBJ databases">
        <authorList>
            <consortium name="IHU Genomes"/>
        </authorList>
    </citation>
    <scope>NUCLEOTIDE SEQUENCE [LARGE SCALE GENOMIC DNA]</scope>
    <source>
        <strain evidence="2 3">P7336</strain>
    </source>
</reference>
<keyword evidence="1" id="KW-0812">Transmembrane</keyword>
<keyword evidence="1" id="KW-1133">Transmembrane helix</keyword>
<keyword evidence="3" id="KW-1185">Reference proteome</keyword>
<evidence type="ECO:0000313" key="3">
    <source>
        <dbReference type="Proteomes" id="UP000252015"/>
    </source>
</evidence>
<keyword evidence="1" id="KW-0472">Membrane</keyword>
<dbReference type="Proteomes" id="UP000252015">
    <property type="component" value="Unassembled WGS sequence"/>
</dbReference>
<feature type="transmembrane region" description="Helical" evidence="1">
    <location>
        <begin position="7"/>
        <end position="25"/>
    </location>
</feature>
<name>A0A375Z503_MYCSH</name>
<evidence type="ECO:0000256" key="1">
    <source>
        <dbReference type="SAM" id="Phobius"/>
    </source>
</evidence>